<dbReference type="EMBL" id="JAJEQW010000008">
    <property type="protein sequence ID" value="MCC2242371.1"/>
    <property type="molecule type" value="Genomic_DNA"/>
</dbReference>
<dbReference type="Pfam" id="PF20187">
    <property type="entry name" value="DUF6550"/>
    <property type="match status" value="1"/>
</dbReference>
<dbReference type="AlphaFoldDB" id="A0AAW4WGD4"/>
<accession>A0AAW4WGD4</accession>
<comment type="caution">
    <text evidence="2">The sequence shown here is derived from an EMBL/GenBank/DDBJ whole genome shotgun (WGS) entry which is preliminary data.</text>
</comment>
<evidence type="ECO:0000313" key="2">
    <source>
        <dbReference type="EMBL" id="MCC2242371.1"/>
    </source>
</evidence>
<dbReference type="RefSeq" id="WP_119623194.1">
    <property type="nucleotide sequence ID" value="NZ_JAJEQW010000008.1"/>
</dbReference>
<gene>
    <name evidence="2" type="ORF">LKD47_08700</name>
</gene>
<reference evidence="2" key="1">
    <citation type="submission" date="2021-10" db="EMBL/GenBank/DDBJ databases">
        <title>Anaerobic single-cell dispensing facilitates the cultivation of human gut bacteria.</title>
        <authorList>
            <person name="Afrizal A."/>
        </authorList>
    </citation>
    <scope>NUCLEOTIDE SEQUENCE</scope>
    <source>
        <strain evidence="2">CLA-AA-H204</strain>
    </source>
</reference>
<protein>
    <submittedName>
        <fullName evidence="2">Uncharacterized protein</fullName>
    </submittedName>
</protein>
<dbReference type="Proteomes" id="UP001198893">
    <property type="component" value="Unassembled WGS sequence"/>
</dbReference>
<evidence type="ECO:0000256" key="1">
    <source>
        <dbReference type="SAM" id="MobiDB-lite"/>
    </source>
</evidence>
<evidence type="ECO:0000313" key="3">
    <source>
        <dbReference type="Proteomes" id="UP001198893"/>
    </source>
</evidence>
<feature type="compositionally biased region" description="Polar residues" evidence="1">
    <location>
        <begin position="81"/>
        <end position="90"/>
    </location>
</feature>
<sequence length="184" mass="20011">MKDKTKKGLIIAGLAAVCVIAVFGISRVLYKEPVQTLPEESKATEELELMIDTDETVQVPEETESTEKKTDLVIEVETDNSVESGAQEIQPNPEKTEDEKPQEPPVLAEDADVTNPDTKPAYEEEPEKKPENPTPPVDDTPKTGDTKDGMVYVEGFGWLPDEGAGSGTAADDMYENGNKVGIMD</sequence>
<feature type="region of interest" description="Disordered" evidence="1">
    <location>
        <begin position="163"/>
        <end position="184"/>
    </location>
</feature>
<organism evidence="2 3">
    <name type="scientific">Roseburia amylophila</name>
    <dbReference type="NCBI Taxonomy" id="2981794"/>
    <lineage>
        <taxon>Bacteria</taxon>
        <taxon>Bacillati</taxon>
        <taxon>Bacillota</taxon>
        <taxon>Clostridia</taxon>
        <taxon>Lachnospirales</taxon>
        <taxon>Lachnospiraceae</taxon>
        <taxon>Roseburia</taxon>
    </lineage>
</organism>
<feature type="region of interest" description="Disordered" evidence="1">
    <location>
        <begin position="51"/>
        <end position="151"/>
    </location>
</feature>
<name>A0AAW4WGD4_9FIRM</name>
<proteinExistence type="predicted"/>
<feature type="compositionally biased region" description="Basic and acidic residues" evidence="1">
    <location>
        <begin position="120"/>
        <end position="131"/>
    </location>
</feature>
<feature type="compositionally biased region" description="Basic and acidic residues" evidence="1">
    <location>
        <begin position="139"/>
        <end position="148"/>
    </location>
</feature>
<dbReference type="InterPro" id="IPR046680">
    <property type="entry name" value="DUF6550"/>
</dbReference>